<dbReference type="GO" id="GO:0045893">
    <property type="term" value="P:positive regulation of DNA-templated transcription"/>
    <property type="evidence" value="ECO:0007669"/>
    <property type="project" value="TreeGrafter"/>
</dbReference>
<feature type="domain" description="EDRF1 N-terminal" evidence="2">
    <location>
        <begin position="34"/>
        <end position="476"/>
    </location>
</feature>
<protein>
    <submittedName>
        <fullName evidence="3">Erythroid differentiation factor 1</fullName>
    </submittedName>
</protein>
<proteinExistence type="predicted"/>
<reference evidence="3" key="1">
    <citation type="submission" date="2019-05" db="EMBL/GenBank/DDBJ databases">
        <title>Annotation for the trematode Paragonimus heterotremus.</title>
        <authorList>
            <person name="Choi Y.-J."/>
        </authorList>
    </citation>
    <scope>NUCLEOTIDE SEQUENCE</scope>
    <source>
        <strain evidence="3">LC</strain>
    </source>
</reference>
<dbReference type="PANTHER" id="PTHR15000">
    <property type="entry name" value="ERYTHROID DIFFERENTIATION-RELATED FACTOR 1"/>
    <property type="match status" value="1"/>
</dbReference>
<evidence type="ECO:0000313" key="4">
    <source>
        <dbReference type="Proteomes" id="UP000748531"/>
    </source>
</evidence>
<evidence type="ECO:0000256" key="1">
    <source>
        <dbReference type="SAM" id="MobiDB-lite"/>
    </source>
</evidence>
<dbReference type="Pfam" id="PF23788">
    <property type="entry name" value="EDRF1_N"/>
    <property type="match status" value="1"/>
</dbReference>
<gene>
    <name evidence="3" type="ORF">PHET_05923</name>
</gene>
<dbReference type="Proteomes" id="UP000748531">
    <property type="component" value="Unassembled WGS sequence"/>
</dbReference>
<evidence type="ECO:0000313" key="3">
    <source>
        <dbReference type="EMBL" id="KAF5400587.1"/>
    </source>
</evidence>
<evidence type="ECO:0000259" key="2">
    <source>
        <dbReference type="Pfam" id="PF23788"/>
    </source>
</evidence>
<feature type="compositionally biased region" description="Polar residues" evidence="1">
    <location>
        <begin position="225"/>
        <end position="256"/>
    </location>
</feature>
<accession>A0A8J4TEL2</accession>
<feature type="compositionally biased region" description="Polar residues" evidence="1">
    <location>
        <begin position="579"/>
        <end position="592"/>
    </location>
</feature>
<name>A0A8J4TEL2_9TREM</name>
<dbReference type="EMBL" id="LUCH01003075">
    <property type="protein sequence ID" value="KAF5400587.1"/>
    <property type="molecule type" value="Genomic_DNA"/>
</dbReference>
<feature type="region of interest" description="Disordered" evidence="1">
    <location>
        <begin position="210"/>
        <end position="256"/>
    </location>
</feature>
<sequence length="1408" mass="157945">MTSNDEGGFGDPNKDSESVEKSILLLKSGQLNDIATLHEGFNLHRMPQNYLNKRSYIEKIIFHATMSDAFKSPFSGFTIANRFLAQLDSIDVVSGIRNLKSLAKIVLDPNQRTSIMVHRIGNTWLLDEFNIDSFLLAGEQSPQWRWLRKFLSKKNFYLCAEAFSRNTLILRDLYIKFLYHTVNQSPHLGLYTIENLPCGTDIVKKYLPAPTTSSDSSPEFDKTSPKSGHSALQHTADDSSPSHLVESSQRSDNVRNSVYMRARTESNSKRPWAANPDEYLHMAKWQLQDLSFLVGSDLAIFGTPKHPCISLKLSPMHESINVLTGVDIWLENLLNEVPEVAMCYHHEGIVMQEYEIYKTCDLPSVVGFETKDIYRTVQNLIMFLKRNATQEGHTYWLVKEPGIDVVKLYDFTTLCDNDMSTDQNSPDRSTDEESSTNPFIFPVATLCYRLAERRFKECRARKEGGLSRSLCADSLFVNERENLLDALRLVRNCLNLISLVERSDSTTYQHGFTAFGSNSTGFGDLKMRAVLLLCQIYLITPCSLINSCIRQLQSAVQRGNAVSSMSLEDLSRDLESGRQTRSSNSIDMRNGENSTVVEAQMEECTSHPNQNRLNRRLLGNLLMETFKSSNASSLSQFATGVIESFNTAIPVDPATRHYRKNDLQRQLVSDGGGVSKVSSQDGSPTLLLTVALLKLYLRKAQEYWSRSHQQISVKFSAASFPVNSLKTVIYHTLPAVLLLEHFVPDNYSSSLCNPNLSQDEINCPNCGAVGLDANCSLPFDISRVILVDMLHIASCLFPAAVICFVDALRHVEEADADVLKIEPFCLDASDCLLFRAVCPESGTLLRLFFDAMSSVPVAVQMADTSRSSTPSSPNRWIDVLLLASRCLRRVFSEKPGQLFGNEDEQSGVTKQLKPCTMDDKLVSPEVQSLMDIRPHAVKIQTSFHWWPVLVNMYVIALRQNWLDDANSEVFTTALDHGLHMVTNPPVSLEDLDGKSKFLTNTNAFQLHKLAAASAQQGKIGSWSLHFKTLSADYSPILPSRTLIWREDEQTQCHETLVAVTHKFGLTAVCLARAIEYLLHHFSTPDSRNYATEAVHKQLCASLLITCNEYIPSCLHELESCRDESFLSTLKAVIRHVMHVLPEDLTGDQARSRTSDFKNTPPAWSRNTILQMLDLRLNLMNITLQVHRNSKHCGGSSQPPAWSTIVAQARAALSWHSKHLCQLDTSDQSMDSNLMINDSIMFLRLVNRLINLQAVNLDVLSLNGLTGVLKDISITHPVLKFLAENLAEHPSFLDQDSPLMTALQTLLRNILRLCHQISKKQYSGIAHNKTEYKTTAKRKGSRKLQTASDTAVASDLITGIMESFDVIQLLQVESPQKFLTTLKLEGTNSIVSLCQILSEKTARLFSYFS</sequence>
<dbReference type="OrthoDB" id="419432at2759"/>
<keyword evidence="4" id="KW-1185">Reference proteome</keyword>
<organism evidence="3 4">
    <name type="scientific">Paragonimus heterotremus</name>
    <dbReference type="NCBI Taxonomy" id="100268"/>
    <lineage>
        <taxon>Eukaryota</taxon>
        <taxon>Metazoa</taxon>
        <taxon>Spiralia</taxon>
        <taxon>Lophotrochozoa</taxon>
        <taxon>Platyhelminthes</taxon>
        <taxon>Trematoda</taxon>
        <taxon>Digenea</taxon>
        <taxon>Plagiorchiida</taxon>
        <taxon>Troglotremata</taxon>
        <taxon>Troglotrematidae</taxon>
        <taxon>Paragonimus</taxon>
    </lineage>
</organism>
<dbReference type="PANTHER" id="PTHR15000:SF1">
    <property type="entry name" value="ERYTHROID DIFFERENTIATION-RELATED FACTOR 1"/>
    <property type="match status" value="1"/>
</dbReference>
<comment type="caution">
    <text evidence="3">The sequence shown here is derived from an EMBL/GenBank/DDBJ whole genome shotgun (WGS) entry which is preliminary data.</text>
</comment>
<feature type="region of interest" description="Disordered" evidence="1">
    <location>
        <begin position="571"/>
        <end position="592"/>
    </location>
</feature>
<dbReference type="InterPro" id="IPR056582">
    <property type="entry name" value="EDRF1_N"/>
</dbReference>